<evidence type="ECO:0000313" key="1">
    <source>
        <dbReference type="EMBL" id="CRY96627.1"/>
    </source>
</evidence>
<accession>A0A0H5QLI7</accession>
<name>A0A0H5QLI7_9ZZZZ</name>
<dbReference type="EMBL" id="LN853757">
    <property type="protein sequence ID" value="CRY96627.1"/>
    <property type="molecule type" value="Genomic_DNA"/>
</dbReference>
<reference evidence="1" key="2">
    <citation type="submission" date="2015-07" db="EMBL/GenBank/DDBJ databases">
        <title>Plasmids, circular viruses and viroids from rat gut.</title>
        <authorList>
            <person name="Jorgensen T.J."/>
            <person name="Hansen M.A."/>
            <person name="Xu Z."/>
            <person name="Tabak M.A."/>
            <person name="Sorensen S.J."/>
            <person name="Hansen L.H."/>
        </authorList>
    </citation>
    <scope>NUCLEOTIDE SEQUENCE</scope>
    <source>
        <strain evidence="1">RGFK1181</strain>
    </source>
</reference>
<reference evidence="1" key="1">
    <citation type="submission" date="2015-06" db="EMBL/GenBank/DDBJ databases">
        <authorList>
            <person name="Joergensen T."/>
        </authorList>
    </citation>
    <scope>NUCLEOTIDE SEQUENCE</scope>
    <source>
        <strain evidence="1">RGFK1181</strain>
    </source>
</reference>
<proteinExistence type="predicted"/>
<organism evidence="1">
    <name type="scientific">uncultured prokaryote</name>
    <dbReference type="NCBI Taxonomy" id="198431"/>
    <lineage>
        <taxon>unclassified sequences</taxon>
        <taxon>environmental samples</taxon>
    </lineage>
</organism>
<dbReference type="AlphaFoldDB" id="A0A0H5QLI7"/>
<sequence length="79" mass="8892">MVSRTITAVDINVRQFGREWLVQVTTTYCESDIGGGRIAEDVARYERLSLTELRQVLEDVSYGSMPGLDYAEEGTLVFN</sequence>
<protein>
    <submittedName>
        <fullName evidence="1">Uncharacterized protein</fullName>
    </submittedName>
</protein>